<gene>
    <name evidence="3" type="primary">Bean1</name>
    <name evidence="3" type="ORF">GTO96_0022599</name>
</gene>
<reference evidence="3 4" key="1">
    <citation type="journal article" date="2021" name="Cell">
        <title>Tracing the genetic footprints of vertebrate landing in non-teleost ray-finned fishes.</title>
        <authorList>
            <person name="Bi X."/>
            <person name="Wang K."/>
            <person name="Yang L."/>
            <person name="Pan H."/>
            <person name="Jiang H."/>
            <person name="Wei Q."/>
            <person name="Fang M."/>
            <person name="Yu H."/>
            <person name="Zhu C."/>
            <person name="Cai Y."/>
            <person name="He Y."/>
            <person name="Gan X."/>
            <person name="Zeng H."/>
            <person name="Yu D."/>
            <person name="Zhu Y."/>
            <person name="Jiang H."/>
            <person name="Qiu Q."/>
            <person name="Yang H."/>
            <person name="Zhang Y.E."/>
            <person name="Wang W."/>
            <person name="Zhu M."/>
            <person name="He S."/>
            <person name="Zhang G."/>
        </authorList>
    </citation>
    <scope>NUCLEOTIDE SEQUENCE [LARGE SCALE GENOMIC DNA]</scope>
    <source>
        <strain evidence="3">Bchr_013</strain>
    </source>
</reference>
<evidence type="ECO:0000256" key="2">
    <source>
        <dbReference type="SAM" id="Phobius"/>
    </source>
</evidence>
<keyword evidence="2" id="KW-0812">Transmembrane</keyword>
<evidence type="ECO:0000256" key="1">
    <source>
        <dbReference type="SAM" id="MobiDB-lite"/>
    </source>
</evidence>
<protein>
    <submittedName>
        <fullName evidence="3">BEAN1 protein</fullName>
    </submittedName>
</protein>
<dbReference type="InterPro" id="IPR039352">
    <property type="entry name" value="BEAN1"/>
</dbReference>
<dbReference type="EMBL" id="JAATIS010000147">
    <property type="protein sequence ID" value="KAG2469739.1"/>
    <property type="molecule type" value="Genomic_DNA"/>
</dbReference>
<comment type="caution">
    <text evidence="3">The sequence shown here is derived from an EMBL/GenBank/DDBJ whole genome shotgun (WGS) entry which is preliminary data.</text>
</comment>
<feature type="non-terminal residue" evidence="3">
    <location>
        <position position="1"/>
    </location>
</feature>
<dbReference type="AlphaFoldDB" id="A0A8X8BX24"/>
<feature type="compositionally biased region" description="Basic and acidic residues" evidence="1">
    <location>
        <begin position="116"/>
        <end position="127"/>
    </location>
</feature>
<dbReference type="Proteomes" id="UP000886611">
    <property type="component" value="Unassembled WGS sequence"/>
</dbReference>
<evidence type="ECO:0000313" key="4">
    <source>
        <dbReference type="Proteomes" id="UP000886611"/>
    </source>
</evidence>
<proteinExistence type="predicted"/>
<sequence>MDYTTSRSRGCNHLGGFGEHRKGAWKLNPIGAHGHRQGAPIFLRSPGHQHFRHTWKCWGDKDQGHPECSWVHSQHFRHTRECQQELIGRHLENVQVDIKGAASLHSMAGVGRKKDKVQEERSGDGPRENGIIESPEVSFIKQVSSNHTNPVNEYTDFREGGNEASLLVSPLVVAGIVIGLVLFLSCVTIIVGSLRKDGRLRNPHLRTEASYAPDGFSYGGSIRDLRSSCIDEFPPAFDFDSYMETLSQVNVIYPDSPPHYEECVGPGATQIYIPTDDPPPYSVTDPCQEDLMAEASWVVGSTSRNPIRMRENGQQAISSISFSAHPLENAPPYEAVVCEQNLPIPLIPLDLLKHTDTDCHQPQPIFHRLL</sequence>
<keyword evidence="2" id="KW-1133">Transmembrane helix</keyword>
<feature type="transmembrane region" description="Helical" evidence="2">
    <location>
        <begin position="171"/>
        <end position="194"/>
    </location>
</feature>
<feature type="non-terminal residue" evidence="3">
    <location>
        <position position="370"/>
    </location>
</feature>
<name>A0A8X8BX24_POLSE</name>
<keyword evidence="2" id="KW-0472">Membrane</keyword>
<dbReference type="PANTHER" id="PTHR36464:SF1">
    <property type="entry name" value="PROTEIN BEAN1"/>
    <property type="match status" value="1"/>
</dbReference>
<dbReference type="PANTHER" id="PTHR36464">
    <property type="entry name" value="PROTEIN BEAN1"/>
    <property type="match status" value="1"/>
</dbReference>
<accession>A0A8X8BX24</accession>
<keyword evidence="4" id="KW-1185">Reference proteome</keyword>
<evidence type="ECO:0000313" key="3">
    <source>
        <dbReference type="EMBL" id="KAG2469739.1"/>
    </source>
</evidence>
<feature type="region of interest" description="Disordered" evidence="1">
    <location>
        <begin position="107"/>
        <end position="131"/>
    </location>
</feature>
<organism evidence="3 4">
    <name type="scientific">Polypterus senegalus</name>
    <name type="common">Senegal bichir</name>
    <dbReference type="NCBI Taxonomy" id="55291"/>
    <lineage>
        <taxon>Eukaryota</taxon>
        <taxon>Metazoa</taxon>
        <taxon>Chordata</taxon>
        <taxon>Craniata</taxon>
        <taxon>Vertebrata</taxon>
        <taxon>Euteleostomi</taxon>
        <taxon>Actinopterygii</taxon>
        <taxon>Polypteriformes</taxon>
        <taxon>Polypteridae</taxon>
        <taxon>Polypterus</taxon>
    </lineage>
</organism>